<dbReference type="EnsemblMetazoa" id="MDOA005160-RA">
    <property type="protein sequence ID" value="MDOA005160-PA"/>
    <property type="gene ID" value="MDOA005160"/>
</dbReference>
<evidence type="ECO:0000256" key="7">
    <source>
        <dbReference type="ARBA" id="ARBA00022741"/>
    </source>
</evidence>
<name>A0A1I8MI95_MUSDO</name>
<keyword evidence="13" id="KW-0539">Nucleus</keyword>
<dbReference type="InterPro" id="IPR011877">
    <property type="entry name" value="Ribokinase"/>
</dbReference>
<evidence type="ECO:0000256" key="10">
    <source>
        <dbReference type="ARBA" id="ARBA00022842"/>
    </source>
</evidence>
<comment type="catalytic activity">
    <reaction evidence="13">
        <text>D-ribose + ATP = D-ribose 5-phosphate + ADP + H(+)</text>
        <dbReference type="Rhea" id="RHEA:13697"/>
        <dbReference type="ChEBI" id="CHEBI:15378"/>
        <dbReference type="ChEBI" id="CHEBI:30616"/>
        <dbReference type="ChEBI" id="CHEBI:47013"/>
        <dbReference type="ChEBI" id="CHEBI:78346"/>
        <dbReference type="ChEBI" id="CHEBI:456216"/>
        <dbReference type="EC" id="2.7.1.15"/>
    </reaction>
</comment>
<dbReference type="STRING" id="7370.A0A1I8MI95"/>
<comment type="cofactor">
    <cofactor evidence="13">
        <name>Mg(2+)</name>
        <dbReference type="ChEBI" id="CHEBI:18420"/>
    </cofactor>
    <text evidence="13">Requires a divalent cation, most likely magnesium in vivo, as an electrophilic catalyst to aid phosphoryl group transfer. It is the chelate of the metal and the nucleotide that is the actual substrate.</text>
</comment>
<comment type="pathway">
    <text evidence="13">Carbohydrate metabolism; D-ribose degradation; D-ribose 5-phosphate from beta-D-ribopyranose: step 2/2.</text>
</comment>
<comment type="subcellular location">
    <subcellularLocation>
        <location evidence="13">Cytoplasm</location>
    </subcellularLocation>
    <subcellularLocation>
        <location evidence="13">Nucleus</location>
    </subcellularLocation>
</comment>
<dbReference type="RefSeq" id="XP_005181462.2">
    <property type="nucleotide sequence ID" value="XM_005181405.4"/>
</dbReference>
<dbReference type="GO" id="GO:0005524">
    <property type="term" value="F:ATP binding"/>
    <property type="evidence" value="ECO:0007669"/>
    <property type="project" value="UniProtKB-UniRule"/>
</dbReference>
<feature type="region of interest" description="Disordered" evidence="14">
    <location>
        <begin position="302"/>
        <end position="321"/>
    </location>
</feature>
<proteinExistence type="inferred from homology"/>
<dbReference type="InterPro" id="IPR011611">
    <property type="entry name" value="PfkB_dom"/>
</dbReference>
<dbReference type="SUPFAM" id="SSF53613">
    <property type="entry name" value="Ribokinase-like"/>
    <property type="match status" value="1"/>
</dbReference>
<dbReference type="PRINTS" id="PR00990">
    <property type="entry name" value="RIBOKINASE"/>
</dbReference>
<dbReference type="KEGG" id="mde:101889863"/>
<feature type="binding site" evidence="13">
    <location>
        <position position="146"/>
    </location>
    <ligand>
        <name>substrate</name>
    </ligand>
</feature>
<feature type="active site" description="Proton acceptor" evidence="13">
    <location>
        <position position="261"/>
    </location>
</feature>
<feature type="binding site" evidence="13">
    <location>
        <begin position="45"/>
        <end position="49"/>
    </location>
    <ligand>
        <name>substrate</name>
    </ligand>
</feature>
<protein>
    <recommendedName>
        <fullName evidence="3 13">Ribokinase</fullName>
        <shortName evidence="13">RK</shortName>
        <ecNumber evidence="2 13">2.7.1.15</ecNumber>
    </recommendedName>
</protein>
<feature type="binding site" evidence="13">
    <location>
        <position position="293"/>
    </location>
    <ligand>
        <name>K(+)</name>
        <dbReference type="ChEBI" id="CHEBI:29103"/>
    </ligand>
</feature>
<evidence type="ECO:0000256" key="14">
    <source>
        <dbReference type="SAM" id="MobiDB-lite"/>
    </source>
</evidence>
<dbReference type="AlphaFoldDB" id="A0A1I8MI95"/>
<dbReference type="CDD" id="cd01174">
    <property type="entry name" value="ribokinase"/>
    <property type="match status" value="1"/>
</dbReference>
<dbReference type="PANTHER" id="PTHR10584">
    <property type="entry name" value="SUGAR KINASE"/>
    <property type="match status" value="1"/>
</dbReference>
<evidence type="ECO:0000256" key="3">
    <source>
        <dbReference type="ARBA" id="ARBA00016943"/>
    </source>
</evidence>
<feature type="binding site" evidence="13">
    <location>
        <position position="296"/>
    </location>
    <ligand>
        <name>K(+)</name>
        <dbReference type="ChEBI" id="CHEBI:29103"/>
    </ligand>
</feature>
<dbReference type="Pfam" id="PF00294">
    <property type="entry name" value="PfkB"/>
    <property type="match status" value="1"/>
</dbReference>
<feature type="binding site" evidence="13">
    <location>
        <position position="257"/>
    </location>
    <ligand>
        <name>K(+)</name>
        <dbReference type="ChEBI" id="CHEBI:29103"/>
    </ligand>
</feature>
<evidence type="ECO:0000259" key="15">
    <source>
        <dbReference type="Pfam" id="PF00294"/>
    </source>
</evidence>
<accession>A0A1I8MI95</accession>
<comment type="similarity">
    <text evidence="1">Belongs to the carbohydrate kinase pfkB family.</text>
</comment>
<feature type="binding site" evidence="13">
    <location>
        <position position="261"/>
    </location>
    <ligand>
        <name>substrate</name>
    </ligand>
</feature>
<organism evidence="16">
    <name type="scientific">Musca domestica</name>
    <name type="common">House fly</name>
    <dbReference type="NCBI Taxonomy" id="7370"/>
    <lineage>
        <taxon>Eukaryota</taxon>
        <taxon>Metazoa</taxon>
        <taxon>Ecdysozoa</taxon>
        <taxon>Arthropoda</taxon>
        <taxon>Hexapoda</taxon>
        <taxon>Insecta</taxon>
        <taxon>Pterygota</taxon>
        <taxon>Neoptera</taxon>
        <taxon>Endopterygota</taxon>
        <taxon>Diptera</taxon>
        <taxon>Brachycera</taxon>
        <taxon>Muscomorpha</taxon>
        <taxon>Muscoidea</taxon>
        <taxon>Muscidae</taxon>
        <taxon>Musca</taxon>
    </lineage>
</organism>
<dbReference type="InterPro" id="IPR002173">
    <property type="entry name" value="Carboh/pur_kinase_PfkB_CS"/>
</dbReference>
<dbReference type="EC" id="2.7.1.15" evidence="2 13"/>
<dbReference type="Gene3D" id="3.40.1190.20">
    <property type="match status" value="1"/>
</dbReference>
<dbReference type="VEuPathDB" id="VectorBase:MDOA005160"/>
<evidence type="ECO:0000256" key="1">
    <source>
        <dbReference type="ARBA" id="ARBA00005380"/>
    </source>
</evidence>
<feature type="domain" description="Carbohydrate kinase PfkB" evidence="15">
    <location>
        <begin position="9"/>
        <end position="305"/>
    </location>
</feature>
<feature type="binding site" evidence="13">
    <location>
        <position position="188"/>
    </location>
    <ligand>
        <name>ATP</name>
        <dbReference type="ChEBI" id="CHEBI:30616"/>
    </ligand>
</feature>
<feature type="binding site" evidence="13">
    <location>
        <begin position="225"/>
        <end position="230"/>
    </location>
    <ligand>
        <name>ATP</name>
        <dbReference type="ChEBI" id="CHEBI:30616"/>
    </ligand>
</feature>
<evidence type="ECO:0000256" key="5">
    <source>
        <dbReference type="ARBA" id="ARBA00022679"/>
    </source>
</evidence>
<dbReference type="GO" id="GO:0046872">
    <property type="term" value="F:metal ion binding"/>
    <property type="evidence" value="ECO:0007669"/>
    <property type="project" value="UniProtKB-KW"/>
</dbReference>
<evidence type="ECO:0000256" key="8">
    <source>
        <dbReference type="ARBA" id="ARBA00022777"/>
    </source>
</evidence>
<dbReference type="GO" id="GO:0004747">
    <property type="term" value="F:ribokinase activity"/>
    <property type="evidence" value="ECO:0007669"/>
    <property type="project" value="UniProtKB-UniRule"/>
</dbReference>
<evidence type="ECO:0000256" key="2">
    <source>
        <dbReference type="ARBA" id="ARBA00012035"/>
    </source>
</evidence>
<comment type="function">
    <text evidence="13">Catalyzes the phosphorylation of ribose at O-5 in a reaction requiring ATP and magnesium. The resulting D-ribose-5-phosphate can then be used either for sythesis of nucleotides, histidine, and tryptophan, or as a component of the pentose phosphate pathway.</text>
</comment>
<keyword evidence="11 13" id="KW-0630">Potassium</keyword>
<dbReference type="OrthoDB" id="415590at2759"/>
<feature type="binding site" evidence="13">
    <location>
        <begin position="260"/>
        <end position="261"/>
    </location>
    <ligand>
        <name>ATP</name>
        <dbReference type="ChEBI" id="CHEBI:30616"/>
    </ligand>
</feature>
<keyword evidence="10 13" id="KW-0460">Magnesium</keyword>
<dbReference type="InterPro" id="IPR002139">
    <property type="entry name" value="Ribo/fructo_kinase"/>
</dbReference>
<sequence>MGDVKNDVDVLVYGSAIVDFICYVDRLPKEGETIRGHKFENGFGGKGANQCVAAARLGSKCALIAKVGNDTWGEKYLENLQKEGVNTRHAKACEGKSTGIAQIAVSNDGENNIIIVTGANDCLDGSDVHEAGYLFDSAQVLLCQLETSVAGTLEALKRFKGISVLNAAPAMANTPKELLQSASILCVNETEAALMTQTEDIKTLEQAKLATKKLMEMGANTVIITLGSQGAVYSEKGNSEKCYHVPGQKVDKVVDTTGAGDAFLGALAYHMAKYPEKSLHQHIGYASLQASYSVQYPGTQSSFPKAQSCPSTSQEFPYQAI</sequence>
<dbReference type="PANTHER" id="PTHR10584:SF166">
    <property type="entry name" value="RIBOKINASE"/>
    <property type="match status" value="1"/>
</dbReference>
<dbReference type="VEuPathDB" id="VectorBase:MDOMA2_010477"/>
<evidence type="ECO:0000256" key="4">
    <source>
        <dbReference type="ARBA" id="ARBA00022490"/>
    </source>
</evidence>
<dbReference type="InterPro" id="IPR029056">
    <property type="entry name" value="Ribokinase-like"/>
</dbReference>
<comment type="subunit">
    <text evidence="13">Homodimer.</text>
</comment>
<dbReference type="GO" id="GO:0019303">
    <property type="term" value="P:D-ribose catabolic process"/>
    <property type="evidence" value="ECO:0007669"/>
    <property type="project" value="UniProtKB-UniRule"/>
</dbReference>
<evidence type="ECO:0000256" key="13">
    <source>
        <dbReference type="HAMAP-Rule" id="MF_03215"/>
    </source>
</evidence>
<evidence type="ECO:0000313" key="16">
    <source>
        <dbReference type="EnsemblMetazoa" id="MDOA005160-PA"/>
    </source>
</evidence>
<gene>
    <name evidence="16" type="primary">101889863</name>
</gene>
<evidence type="ECO:0000256" key="12">
    <source>
        <dbReference type="ARBA" id="ARBA00023277"/>
    </source>
</evidence>
<evidence type="ECO:0000256" key="11">
    <source>
        <dbReference type="ARBA" id="ARBA00022958"/>
    </source>
</evidence>
<dbReference type="GO" id="GO:0005829">
    <property type="term" value="C:cytosol"/>
    <property type="evidence" value="ECO:0007669"/>
    <property type="project" value="TreeGrafter"/>
</dbReference>
<dbReference type="GO" id="GO:0005634">
    <property type="term" value="C:nucleus"/>
    <property type="evidence" value="ECO:0007669"/>
    <property type="project" value="UniProtKB-SubCell"/>
</dbReference>
<feature type="binding site" evidence="13">
    <location>
        <position position="302"/>
    </location>
    <ligand>
        <name>K(+)</name>
        <dbReference type="ChEBI" id="CHEBI:29103"/>
    </ligand>
</feature>
<dbReference type="eggNOG" id="KOG2855">
    <property type="taxonomic scope" value="Eukaryota"/>
</dbReference>
<feature type="binding site" evidence="13">
    <location>
        <position position="255"/>
    </location>
    <ligand>
        <name>K(+)</name>
        <dbReference type="ChEBI" id="CHEBI:29103"/>
    </ligand>
</feature>
<reference evidence="16" key="1">
    <citation type="submission" date="2020-05" db="UniProtKB">
        <authorList>
            <consortium name="EnsemblMetazoa"/>
        </authorList>
    </citation>
    <scope>IDENTIFICATION</scope>
    <source>
        <strain evidence="16">Aabys</strain>
    </source>
</reference>
<comment type="similarity">
    <text evidence="13">Belongs to the carbohydrate kinase PfkB family. Ribokinase subfamily.</text>
</comment>
<dbReference type="UniPathway" id="UPA00916">
    <property type="reaction ID" value="UER00889"/>
</dbReference>
<keyword evidence="12 13" id="KW-0119">Carbohydrate metabolism</keyword>
<keyword evidence="9 13" id="KW-0067">ATP-binding</keyword>
<feature type="binding site" evidence="13">
    <location>
        <begin position="17"/>
        <end position="19"/>
    </location>
    <ligand>
        <name>substrate</name>
    </ligand>
</feature>
<dbReference type="FunFam" id="3.40.1190.20:FF:000010">
    <property type="entry name" value="Ribokinase"/>
    <property type="match status" value="1"/>
</dbReference>
<dbReference type="PROSITE" id="PS00584">
    <property type="entry name" value="PFKB_KINASES_2"/>
    <property type="match status" value="1"/>
</dbReference>
<keyword evidence="6 13" id="KW-0479">Metal-binding</keyword>
<dbReference type="HAMAP" id="MF_01987">
    <property type="entry name" value="Ribokinase"/>
    <property type="match status" value="1"/>
</dbReference>
<keyword evidence="7 13" id="KW-0547">Nucleotide-binding</keyword>
<keyword evidence="8 13" id="KW-0418">Kinase</keyword>
<comment type="caution">
    <text evidence="13">Lacks conserved residue(s) required for the propagation of feature annotation.</text>
</comment>
<feature type="binding site" evidence="13">
    <location>
        <position position="298"/>
    </location>
    <ligand>
        <name>K(+)</name>
        <dbReference type="ChEBI" id="CHEBI:29103"/>
    </ligand>
</feature>
<dbReference type="NCBIfam" id="TIGR02152">
    <property type="entry name" value="D_ribokin_bact"/>
    <property type="match status" value="1"/>
</dbReference>
<evidence type="ECO:0000256" key="9">
    <source>
        <dbReference type="ARBA" id="ARBA00022840"/>
    </source>
</evidence>
<evidence type="ECO:0000256" key="6">
    <source>
        <dbReference type="ARBA" id="ARBA00022723"/>
    </source>
</evidence>
<keyword evidence="5 13" id="KW-0808">Transferase</keyword>
<comment type="activity regulation">
    <text evidence="13">Activated by a monovalent cation that binds near, but not in, the active site. The most likely occupant of the site in vivo is potassium. Ion binding induces a conformational change that may alter substrate affinity.</text>
</comment>
<keyword evidence="4 13" id="KW-0963">Cytoplasm</keyword>